<comment type="caution">
    <text evidence="1">The sequence shown here is derived from an EMBL/GenBank/DDBJ whole genome shotgun (WGS) entry which is preliminary data.</text>
</comment>
<evidence type="ECO:0000313" key="1">
    <source>
        <dbReference type="EMBL" id="PNT95735.1"/>
    </source>
</evidence>
<dbReference type="Pfam" id="PF00756">
    <property type="entry name" value="Esterase"/>
    <property type="match status" value="1"/>
</dbReference>
<protein>
    <recommendedName>
        <fullName evidence="3">Esterase</fullName>
    </recommendedName>
</protein>
<proteinExistence type="predicted"/>
<dbReference type="InterPro" id="IPR029058">
    <property type="entry name" value="AB_hydrolase_fold"/>
</dbReference>
<dbReference type="EMBL" id="NIOJ01000060">
    <property type="protein sequence ID" value="PNT95735.1"/>
    <property type="molecule type" value="Genomic_DNA"/>
</dbReference>
<evidence type="ECO:0000313" key="2">
    <source>
        <dbReference type="Proteomes" id="UP000236151"/>
    </source>
</evidence>
<name>A0A2K2F8E0_9CLOT</name>
<gene>
    <name evidence="1" type="ORF">CDQ84_16570</name>
</gene>
<dbReference type="KEGG" id="cthd:CDO33_12745"/>
<dbReference type="SUPFAM" id="SSF53474">
    <property type="entry name" value="alpha/beta-Hydrolases"/>
    <property type="match status" value="1"/>
</dbReference>
<dbReference type="RefSeq" id="WP_103082851.1">
    <property type="nucleotide sequence ID" value="NZ_CP021850.1"/>
</dbReference>
<accession>A0A2K2F8E0</accession>
<dbReference type="OrthoDB" id="9794761at2"/>
<reference evidence="2" key="1">
    <citation type="submission" date="2017-06" db="EMBL/GenBank/DDBJ databases">
        <title>Investigating the central metabolism of Clostridium thermosuccinogenes.</title>
        <authorList>
            <person name="Koendjbiharie J.G."/>
            <person name="Van Kranenburg R."/>
            <person name="Vriesendorp B."/>
        </authorList>
    </citation>
    <scope>NUCLEOTIDE SEQUENCE [LARGE SCALE GENOMIC DNA]</scope>
    <source>
        <strain evidence="2">DSM 5806</strain>
    </source>
</reference>
<dbReference type="AlphaFoldDB" id="A0A2K2F8E0"/>
<sequence length="247" mass="27591">MENIAIPMDLNNIRCNIHFFGALTSESGVPLFIMPVAGEVSDLIEGQHMRLDPIIESGELSSHVLVTFETKDWNDDLSPWPAPALGRKQKKFGGYSAKTLHWIQDVLIPEVTARVPNVQNGQKGLIGYSMAGMFALWAMCQTNIFTVFASCSGSLWYEGFCDYIEKNTPLSVCSVYISLGEREEFSRNPWFSKVGSATRKIASLLKTSPMCKEVKLVWHPGGHWGTVGERLAAAQVWMKKVCERQMI</sequence>
<organism evidence="1 2">
    <name type="scientific">Clostridium thermosuccinogenes</name>
    <dbReference type="NCBI Taxonomy" id="84032"/>
    <lineage>
        <taxon>Bacteria</taxon>
        <taxon>Bacillati</taxon>
        <taxon>Bacillota</taxon>
        <taxon>Clostridia</taxon>
        <taxon>Eubacteriales</taxon>
        <taxon>Clostridiaceae</taxon>
        <taxon>Clostridium</taxon>
    </lineage>
</organism>
<keyword evidence="2" id="KW-1185">Reference proteome</keyword>
<dbReference type="Gene3D" id="3.40.50.1820">
    <property type="entry name" value="alpha/beta hydrolase"/>
    <property type="match status" value="1"/>
</dbReference>
<dbReference type="Proteomes" id="UP000236151">
    <property type="component" value="Unassembled WGS sequence"/>
</dbReference>
<dbReference type="InterPro" id="IPR000801">
    <property type="entry name" value="Esterase-like"/>
</dbReference>
<evidence type="ECO:0008006" key="3">
    <source>
        <dbReference type="Google" id="ProtNLM"/>
    </source>
</evidence>